<dbReference type="Proteomes" id="UP000235145">
    <property type="component" value="Unassembled WGS sequence"/>
</dbReference>
<dbReference type="EMBL" id="NBSK02000001">
    <property type="protein sequence ID" value="KAJ0224190.1"/>
    <property type="molecule type" value="Genomic_DNA"/>
</dbReference>
<dbReference type="AlphaFoldDB" id="A0A9R1WK74"/>
<comment type="caution">
    <text evidence="1">The sequence shown here is derived from an EMBL/GenBank/DDBJ whole genome shotgun (WGS) entry which is preliminary data.</text>
</comment>
<organism evidence="1 2">
    <name type="scientific">Lactuca sativa</name>
    <name type="common">Garden lettuce</name>
    <dbReference type="NCBI Taxonomy" id="4236"/>
    <lineage>
        <taxon>Eukaryota</taxon>
        <taxon>Viridiplantae</taxon>
        <taxon>Streptophyta</taxon>
        <taxon>Embryophyta</taxon>
        <taxon>Tracheophyta</taxon>
        <taxon>Spermatophyta</taxon>
        <taxon>Magnoliopsida</taxon>
        <taxon>eudicotyledons</taxon>
        <taxon>Gunneridae</taxon>
        <taxon>Pentapetalae</taxon>
        <taxon>asterids</taxon>
        <taxon>campanulids</taxon>
        <taxon>Asterales</taxon>
        <taxon>Asteraceae</taxon>
        <taxon>Cichorioideae</taxon>
        <taxon>Cichorieae</taxon>
        <taxon>Lactucinae</taxon>
        <taxon>Lactuca</taxon>
    </lineage>
</organism>
<accession>A0A9R1WK74</accession>
<evidence type="ECO:0000313" key="2">
    <source>
        <dbReference type="Proteomes" id="UP000235145"/>
    </source>
</evidence>
<evidence type="ECO:0000313" key="1">
    <source>
        <dbReference type="EMBL" id="KAJ0224190.1"/>
    </source>
</evidence>
<protein>
    <submittedName>
        <fullName evidence="1">Uncharacterized protein</fullName>
    </submittedName>
</protein>
<sequence>MGTMVSKNYNRIRIIYCTDFDFAFNIWKWTNKEVSSTVTYSITGWKVVPGSCLVFFPGYVVDKIVLAGPPLVKADTTCKEVSFEDLGGANVHN</sequence>
<gene>
    <name evidence="1" type="ORF">LSAT_V11C100041030</name>
</gene>
<name>A0A9R1WK74_LACSA</name>
<proteinExistence type="predicted"/>
<reference evidence="1 2" key="1">
    <citation type="journal article" date="2017" name="Nat. Commun.">
        <title>Genome assembly with in vitro proximity ligation data and whole-genome triplication in lettuce.</title>
        <authorList>
            <person name="Reyes-Chin-Wo S."/>
            <person name="Wang Z."/>
            <person name="Yang X."/>
            <person name="Kozik A."/>
            <person name="Arikit S."/>
            <person name="Song C."/>
            <person name="Xia L."/>
            <person name="Froenicke L."/>
            <person name="Lavelle D.O."/>
            <person name="Truco M.J."/>
            <person name="Xia R."/>
            <person name="Zhu S."/>
            <person name="Xu C."/>
            <person name="Xu H."/>
            <person name="Xu X."/>
            <person name="Cox K."/>
            <person name="Korf I."/>
            <person name="Meyers B.C."/>
            <person name="Michelmore R.W."/>
        </authorList>
    </citation>
    <scope>NUCLEOTIDE SEQUENCE [LARGE SCALE GENOMIC DNA]</scope>
    <source>
        <strain evidence="2">cv. Salinas</strain>
        <tissue evidence="1">Seedlings</tissue>
    </source>
</reference>
<keyword evidence="2" id="KW-1185">Reference proteome</keyword>